<sequence>MNAKLLLTASLLALSLGTSAVAMAAGGTGNDPSHPPQMREHGSTMMGGMGMGGMGGGTMGSCPMMGGDMGMNPKTAMRMHGEMMKAMGDIMLKYSDQAGASPSK</sequence>
<evidence type="ECO:0000256" key="1">
    <source>
        <dbReference type="SAM" id="MobiDB-lite"/>
    </source>
</evidence>
<evidence type="ECO:0000256" key="2">
    <source>
        <dbReference type="SAM" id="SignalP"/>
    </source>
</evidence>
<feature type="chain" id="PRO_5036733445" description="DUF305 domain-containing protein" evidence="2">
    <location>
        <begin position="25"/>
        <end position="104"/>
    </location>
</feature>
<reference evidence="3 4" key="1">
    <citation type="submission" date="2019-11" db="EMBL/GenBank/DDBJ databases">
        <title>Metabolism of dissolved organic matter in forest soils.</title>
        <authorList>
            <person name="Cyle K.T."/>
            <person name="Wilhelm R.C."/>
            <person name="Martinez C.E."/>
        </authorList>
    </citation>
    <scope>NUCLEOTIDE SEQUENCE [LARGE SCALE GENOMIC DNA]</scope>
    <source>
        <strain evidence="3 4">5N</strain>
    </source>
</reference>
<proteinExistence type="predicted"/>
<comment type="caution">
    <text evidence="3">The sequence shown here is derived from an EMBL/GenBank/DDBJ whole genome shotgun (WGS) entry which is preliminary data.</text>
</comment>
<keyword evidence="4" id="KW-1185">Reference proteome</keyword>
<keyword evidence="2" id="KW-0732">Signal</keyword>
<feature type="region of interest" description="Disordered" evidence="1">
    <location>
        <begin position="23"/>
        <end position="50"/>
    </location>
</feature>
<accession>A0A972NUV5</accession>
<dbReference type="Proteomes" id="UP000655523">
    <property type="component" value="Unassembled WGS sequence"/>
</dbReference>
<evidence type="ECO:0000313" key="3">
    <source>
        <dbReference type="EMBL" id="NPT58055.1"/>
    </source>
</evidence>
<gene>
    <name evidence="3" type="ORF">GNZ13_26680</name>
</gene>
<organism evidence="3 4">
    <name type="scientific">Paraburkholderia elongata</name>
    <dbReference type="NCBI Taxonomy" id="2675747"/>
    <lineage>
        <taxon>Bacteria</taxon>
        <taxon>Pseudomonadati</taxon>
        <taxon>Pseudomonadota</taxon>
        <taxon>Betaproteobacteria</taxon>
        <taxon>Burkholderiales</taxon>
        <taxon>Burkholderiaceae</taxon>
        <taxon>Paraburkholderia</taxon>
    </lineage>
</organism>
<evidence type="ECO:0000313" key="4">
    <source>
        <dbReference type="Proteomes" id="UP000655523"/>
    </source>
</evidence>
<protein>
    <recommendedName>
        <fullName evidence="5">DUF305 domain-containing protein</fullName>
    </recommendedName>
</protein>
<name>A0A972NUV5_9BURK</name>
<evidence type="ECO:0008006" key="5">
    <source>
        <dbReference type="Google" id="ProtNLM"/>
    </source>
</evidence>
<dbReference type="AlphaFoldDB" id="A0A972NUV5"/>
<dbReference type="EMBL" id="WOEZ01000146">
    <property type="protein sequence ID" value="NPT58055.1"/>
    <property type="molecule type" value="Genomic_DNA"/>
</dbReference>
<feature type="signal peptide" evidence="2">
    <location>
        <begin position="1"/>
        <end position="24"/>
    </location>
</feature>
<dbReference type="RefSeq" id="WP_172170172.1">
    <property type="nucleotide sequence ID" value="NZ_WOEZ01000146.1"/>
</dbReference>